<dbReference type="InterPro" id="IPR012292">
    <property type="entry name" value="Globin/Proto"/>
</dbReference>
<sequence>MKPEETASRWLRLVVADAEVAPYLVGVDLRRLGAHLAASVTAALAGQPVDDPWQGLGLSEEQHRRILDYLIGVLWASDLPEERIATVRTAVGG</sequence>
<gene>
    <name evidence="1" type="ORF">E1091_00825</name>
</gene>
<keyword evidence="2" id="KW-1185">Reference proteome</keyword>
<reference evidence="1 2" key="1">
    <citation type="submission" date="2019-02" db="EMBL/GenBank/DDBJ databases">
        <title>Draft genome sequences of novel Actinobacteria.</title>
        <authorList>
            <person name="Sahin N."/>
            <person name="Ay H."/>
            <person name="Saygin H."/>
        </authorList>
    </citation>
    <scope>NUCLEOTIDE SEQUENCE [LARGE SCALE GENOMIC DNA]</scope>
    <source>
        <strain evidence="1 2">JCM 30529</strain>
    </source>
</reference>
<dbReference type="EMBL" id="SMKE01000008">
    <property type="protein sequence ID" value="TDC02428.1"/>
    <property type="molecule type" value="Genomic_DNA"/>
</dbReference>
<organism evidence="1 2">
    <name type="scientific">Micromonospora fluostatini</name>
    <dbReference type="NCBI Taxonomy" id="1629071"/>
    <lineage>
        <taxon>Bacteria</taxon>
        <taxon>Bacillati</taxon>
        <taxon>Actinomycetota</taxon>
        <taxon>Actinomycetes</taxon>
        <taxon>Micromonosporales</taxon>
        <taxon>Micromonosporaceae</taxon>
        <taxon>Micromonospora</taxon>
    </lineage>
</organism>
<evidence type="ECO:0000313" key="2">
    <source>
        <dbReference type="Proteomes" id="UP000295626"/>
    </source>
</evidence>
<comment type="caution">
    <text evidence="1">The sequence shown here is derived from an EMBL/GenBank/DDBJ whole genome shotgun (WGS) entry which is preliminary data.</text>
</comment>
<dbReference type="Gene3D" id="1.10.490.10">
    <property type="entry name" value="Globins"/>
    <property type="match status" value="1"/>
</dbReference>
<accession>A0ABY2DLX1</accession>
<evidence type="ECO:0000313" key="1">
    <source>
        <dbReference type="EMBL" id="TDC02428.1"/>
    </source>
</evidence>
<dbReference type="Proteomes" id="UP000295626">
    <property type="component" value="Unassembled WGS sequence"/>
</dbReference>
<protein>
    <submittedName>
        <fullName evidence="1">Uncharacterized protein</fullName>
    </submittedName>
</protein>
<proteinExistence type="predicted"/>
<name>A0ABY2DLX1_9ACTN</name>